<dbReference type="PANTHER" id="PTHR31286">
    <property type="entry name" value="GLYCINE-RICH CELL WALL STRUCTURAL PROTEIN 1.8-LIKE"/>
    <property type="match status" value="1"/>
</dbReference>
<evidence type="ECO:0000256" key="1">
    <source>
        <dbReference type="PROSITE-ProRule" id="PRU00047"/>
    </source>
</evidence>
<dbReference type="InterPro" id="IPR040256">
    <property type="entry name" value="At4g02000-like"/>
</dbReference>
<dbReference type="InterPro" id="IPR001878">
    <property type="entry name" value="Znf_CCHC"/>
</dbReference>
<dbReference type="PANTHER" id="PTHR31286:SF99">
    <property type="entry name" value="DUF4283 DOMAIN-CONTAINING PROTEIN"/>
    <property type="match status" value="1"/>
</dbReference>
<evidence type="ECO:0000313" key="5">
    <source>
        <dbReference type="Proteomes" id="UP000829196"/>
    </source>
</evidence>
<name>A0A8T3AR61_DENNO</name>
<dbReference type="EMBL" id="JAGYWB010000014">
    <property type="protein sequence ID" value="KAI0498620.1"/>
    <property type="molecule type" value="Genomic_DNA"/>
</dbReference>
<keyword evidence="5" id="KW-1185">Reference proteome</keyword>
<feature type="region of interest" description="Disordered" evidence="2">
    <location>
        <begin position="334"/>
        <end position="354"/>
    </location>
</feature>
<dbReference type="Proteomes" id="UP000829196">
    <property type="component" value="Unassembled WGS sequence"/>
</dbReference>
<evidence type="ECO:0000259" key="3">
    <source>
        <dbReference type="PROSITE" id="PS50158"/>
    </source>
</evidence>
<feature type="compositionally biased region" description="Polar residues" evidence="2">
    <location>
        <begin position="343"/>
        <end position="354"/>
    </location>
</feature>
<dbReference type="AlphaFoldDB" id="A0A8T3AR61"/>
<keyword evidence="1" id="KW-0863">Zinc-finger</keyword>
<comment type="caution">
    <text evidence="4">The sequence shown here is derived from an EMBL/GenBank/DDBJ whole genome shotgun (WGS) entry which is preliminary data.</text>
</comment>
<dbReference type="OrthoDB" id="686405at2759"/>
<dbReference type="GO" id="GO:0008270">
    <property type="term" value="F:zinc ion binding"/>
    <property type="evidence" value="ECO:0007669"/>
    <property type="project" value="UniProtKB-KW"/>
</dbReference>
<accession>A0A8T3AR61</accession>
<evidence type="ECO:0000313" key="4">
    <source>
        <dbReference type="EMBL" id="KAI0498620.1"/>
    </source>
</evidence>
<evidence type="ECO:0000256" key="2">
    <source>
        <dbReference type="SAM" id="MobiDB-lite"/>
    </source>
</evidence>
<feature type="domain" description="CCHC-type" evidence="3">
    <location>
        <begin position="132"/>
        <end position="145"/>
    </location>
</feature>
<protein>
    <recommendedName>
        <fullName evidence="3">CCHC-type domain-containing protein</fullName>
    </recommendedName>
</protein>
<reference evidence="4" key="1">
    <citation type="journal article" date="2022" name="Front. Genet.">
        <title>Chromosome-Scale Assembly of the Dendrobium nobile Genome Provides Insights Into the Molecular Mechanism of the Biosynthesis of the Medicinal Active Ingredient of Dendrobium.</title>
        <authorList>
            <person name="Xu Q."/>
            <person name="Niu S.-C."/>
            <person name="Li K.-L."/>
            <person name="Zheng P.-J."/>
            <person name="Zhang X.-J."/>
            <person name="Jia Y."/>
            <person name="Liu Y."/>
            <person name="Niu Y.-X."/>
            <person name="Yu L.-H."/>
            <person name="Chen D.-F."/>
            <person name="Zhang G.-Q."/>
        </authorList>
    </citation>
    <scope>NUCLEOTIDE SEQUENCE</scope>
    <source>
        <tissue evidence="4">Leaf</tissue>
    </source>
</reference>
<keyword evidence="1" id="KW-0862">Zinc</keyword>
<organism evidence="4 5">
    <name type="scientific">Dendrobium nobile</name>
    <name type="common">Orchid</name>
    <dbReference type="NCBI Taxonomy" id="94219"/>
    <lineage>
        <taxon>Eukaryota</taxon>
        <taxon>Viridiplantae</taxon>
        <taxon>Streptophyta</taxon>
        <taxon>Embryophyta</taxon>
        <taxon>Tracheophyta</taxon>
        <taxon>Spermatophyta</taxon>
        <taxon>Magnoliopsida</taxon>
        <taxon>Liliopsida</taxon>
        <taxon>Asparagales</taxon>
        <taxon>Orchidaceae</taxon>
        <taxon>Epidendroideae</taxon>
        <taxon>Malaxideae</taxon>
        <taxon>Dendrobiinae</taxon>
        <taxon>Dendrobium</taxon>
    </lineage>
</organism>
<proteinExistence type="predicted"/>
<gene>
    <name evidence="4" type="ORF">KFK09_019510</name>
</gene>
<sequence>MNWILHSFNTSEVVDEILNGGPWYVIGFIVGMDRWSLMFDPNSFKGISAPVWIRLPCLPLYCWDEDKIARNASCFGSPMYIDGNTFRWSKRKFARVCVRIDLEKKLSNGVWVEGSAGRFFQRVEYEKIDLLCYQCGRVGHDSKICLDNVILGIQDQTRKKMDTITVNGNNNVPESKPSVISSNYGSWIHVHFKNRRFKRDITNRRGMKDNGINTDNRGSNSLQDSVLEGVQLRVEAADIVKKSDVVPKKSSDNVEAAGVEVLDVHSNNHFAVLIEKDEEDGLKKHREIDKVLDRGLDVSETNASHTGLGSHSGAAKIKLAMELRSLGSVELAYKKKKRDGRLNPSSRGRSSIPS</sequence>
<keyword evidence="1" id="KW-0479">Metal-binding</keyword>
<dbReference type="PROSITE" id="PS50158">
    <property type="entry name" value="ZF_CCHC"/>
    <property type="match status" value="1"/>
</dbReference>
<dbReference type="GO" id="GO:0003676">
    <property type="term" value="F:nucleic acid binding"/>
    <property type="evidence" value="ECO:0007669"/>
    <property type="project" value="InterPro"/>
</dbReference>